<dbReference type="InterPro" id="IPR020829">
    <property type="entry name" value="GlycerAld_3-P_DH_cat"/>
</dbReference>
<dbReference type="InterPro" id="IPR020828">
    <property type="entry name" value="GlycerAld_3-P_DH_NAD(P)-bd"/>
</dbReference>
<dbReference type="PRINTS" id="PR00078">
    <property type="entry name" value="G3PDHDRGNASE"/>
</dbReference>
<evidence type="ECO:0000256" key="1">
    <source>
        <dbReference type="ARBA" id="ARBA00007406"/>
    </source>
</evidence>
<comment type="subunit">
    <text evidence="2">Homotetramer.</text>
</comment>
<evidence type="ECO:0000256" key="2">
    <source>
        <dbReference type="ARBA" id="ARBA00011881"/>
    </source>
</evidence>
<feature type="domain" description="Glyceraldehyde 3-phosphate dehydrogenase NAD(P) binding" evidence="8">
    <location>
        <begin position="3"/>
        <end position="151"/>
    </location>
</feature>
<keyword evidence="3" id="KW-0560">Oxidoreductase</keyword>
<dbReference type="GO" id="GO:0005829">
    <property type="term" value="C:cytosol"/>
    <property type="evidence" value="ECO:0007669"/>
    <property type="project" value="TreeGrafter"/>
</dbReference>
<name>A0A3B0MMW1_THEAN</name>
<dbReference type="AlphaFoldDB" id="A0A3B0MMW1"/>
<dbReference type="PIRSF" id="PIRSF000149">
    <property type="entry name" value="GAP_DH"/>
    <property type="match status" value="1"/>
</dbReference>
<dbReference type="InterPro" id="IPR020830">
    <property type="entry name" value="GlycerAld_3-P_DH_AS"/>
</dbReference>
<dbReference type="GO" id="GO:0004365">
    <property type="term" value="F:glyceraldehyde-3-phosphate dehydrogenase (NAD+) (phosphorylating) activity"/>
    <property type="evidence" value="ECO:0007669"/>
    <property type="project" value="TreeGrafter"/>
</dbReference>
<accession>A0A3B0MMW1</accession>
<feature type="binding site" evidence="6">
    <location>
        <position position="315"/>
    </location>
    <ligand>
        <name>NAD(+)</name>
        <dbReference type="ChEBI" id="CHEBI:57540"/>
    </ligand>
</feature>
<evidence type="ECO:0000256" key="4">
    <source>
        <dbReference type="ARBA" id="ARBA00023027"/>
    </source>
</evidence>
<evidence type="ECO:0000313" key="10">
    <source>
        <dbReference type="EMBL" id="SVP91115.1"/>
    </source>
</evidence>
<evidence type="ECO:0000256" key="6">
    <source>
        <dbReference type="PIRSR" id="PIRSR000149-3"/>
    </source>
</evidence>
<dbReference type="CDD" id="cd05214">
    <property type="entry name" value="GAPDH_I_N"/>
    <property type="match status" value="1"/>
</dbReference>
<feature type="binding site" evidence="6">
    <location>
        <position position="121"/>
    </location>
    <ligand>
        <name>NAD(+)</name>
        <dbReference type="ChEBI" id="CHEBI:57540"/>
    </ligand>
</feature>
<dbReference type="Pfam" id="PF00044">
    <property type="entry name" value="Gp_dh_N"/>
    <property type="match status" value="1"/>
</dbReference>
<evidence type="ECO:0000256" key="7">
    <source>
        <dbReference type="RuleBase" id="RU000397"/>
    </source>
</evidence>
<dbReference type="FunFam" id="3.40.50.720:FF:000001">
    <property type="entry name" value="Glyceraldehyde-3-phosphate dehydrogenase"/>
    <property type="match status" value="1"/>
</dbReference>
<evidence type="ECO:0000313" key="9">
    <source>
        <dbReference type="EMBL" id="SVP90598.1"/>
    </source>
</evidence>
<keyword evidence="4 6" id="KW-0520">NAD</keyword>
<dbReference type="CDD" id="cd18126">
    <property type="entry name" value="GAPDH_I_C"/>
    <property type="match status" value="1"/>
</dbReference>
<feature type="binding site" evidence="6">
    <location>
        <position position="34"/>
    </location>
    <ligand>
        <name>NAD(+)</name>
        <dbReference type="ChEBI" id="CHEBI:57540"/>
    </ligand>
</feature>
<dbReference type="PROSITE" id="PS00071">
    <property type="entry name" value="GAPDH"/>
    <property type="match status" value="1"/>
</dbReference>
<dbReference type="InterPro" id="IPR020831">
    <property type="entry name" value="GlycerAld/Erythrose_P_DH"/>
</dbReference>
<keyword evidence="6" id="KW-0547">Nucleotide-binding</keyword>
<dbReference type="Gene3D" id="3.40.50.720">
    <property type="entry name" value="NAD(P)-binding Rossmann-like Domain"/>
    <property type="match status" value="1"/>
</dbReference>
<dbReference type="EMBL" id="UIVS01000002">
    <property type="protein sequence ID" value="SVP91115.1"/>
    <property type="molecule type" value="Genomic_DNA"/>
</dbReference>
<dbReference type="GO" id="GO:0051287">
    <property type="term" value="F:NAD binding"/>
    <property type="evidence" value="ECO:0007669"/>
    <property type="project" value="InterPro"/>
</dbReference>
<dbReference type="SUPFAM" id="SSF51735">
    <property type="entry name" value="NAD(P)-binding Rossmann-fold domains"/>
    <property type="match status" value="1"/>
</dbReference>
<dbReference type="PANTHER" id="PTHR10836">
    <property type="entry name" value="GLYCERALDEHYDE 3-PHOSPHATE DEHYDROGENASE"/>
    <property type="match status" value="1"/>
</dbReference>
<dbReference type="EMBL" id="UIVT01000002">
    <property type="protein sequence ID" value="SVP90598.1"/>
    <property type="molecule type" value="Genomic_DNA"/>
</dbReference>
<reference evidence="10" key="1">
    <citation type="submission" date="2018-07" db="EMBL/GenBank/DDBJ databases">
        <authorList>
            <person name="Quirk P.G."/>
            <person name="Krulwich T.A."/>
        </authorList>
    </citation>
    <scope>NUCLEOTIDE SEQUENCE</scope>
    <source>
        <strain evidence="10">Anand</strain>
    </source>
</reference>
<dbReference type="PANTHER" id="PTHR10836:SF76">
    <property type="entry name" value="GLYCERALDEHYDE-3-PHOSPHATE DEHYDROGENASE-RELATED"/>
    <property type="match status" value="1"/>
</dbReference>
<sequence length="336" mass="37564">MKIRIGINGYGRIGRSVHRASLERENIEIVHINDPLMTPEYIKYLLKYDTIQGKLPYQLETLDNNLILNGQTVRLSFEREPDLIPWRNSSVDIVLECTGQFKSNEKASLHLKSGAKLVIISAITTDTPIYVYGINHTSYNKSVRVMSNASCTTNCLAPVVKVLHENFGIVEGLMTSVWPNMARQNIVDGTTRDFKRSGRCAITNIAPLTTPAADAIGEIIPSLKGKLKSMTFFVPTHAVAVVDLTVKLSKPTNYQNIVKVIKEAADGNLKGILGYTEDEVVSSDFMHESLSSIFDINAGIALNDTFVKLISWYHNEWGYSNRLLDLSNYVYKQFNS</sequence>
<dbReference type="Pfam" id="PF02800">
    <property type="entry name" value="Gp_dh_C"/>
    <property type="match status" value="1"/>
</dbReference>
<proteinExistence type="inferred from homology"/>
<feature type="binding site" evidence="6">
    <location>
        <position position="79"/>
    </location>
    <ligand>
        <name>NAD(+)</name>
        <dbReference type="ChEBI" id="CHEBI:57540"/>
    </ligand>
</feature>
<dbReference type="Gene3D" id="3.30.360.10">
    <property type="entry name" value="Dihydrodipicolinate Reductase, domain 2"/>
    <property type="match status" value="1"/>
</dbReference>
<feature type="active site" description="Nucleophile" evidence="5">
    <location>
        <position position="151"/>
    </location>
</feature>
<dbReference type="FunFam" id="3.30.360.10:FF:000001">
    <property type="entry name" value="Glyceraldehyde-3-phosphate dehydrogenase"/>
    <property type="match status" value="1"/>
</dbReference>
<gene>
    <name evidence="9" type="ORF">TAT_000130700</name>
    <name evidence="10" type="ORF">TAV_000130800</name>
</gene>
<feature type="binding site" evidence="6">
    <location>
        <begin position="12"/>
        <end position="13"/>
    </location>
    <ligand>
        <name>NAD(+)</name>
        <dbReference type="ChEBI" id="CHEBI:57540"/>
    </ligand>
</feature>
<evidence type="ECO:0000256" key="5">
    <source>
        <dbReference type="PIRSR" id="PIRSR000149-1"/>
    </source>
</evidence>
<dbReference type="InterPro" id="IPR036291">
    <property type="entry name" value="NAD(P)-bd_dom_sf"/>
</dbReference>
<evidence type="ECO:0000259" key="8">
    <source>
        <dbReference type="SMART" id="SM00846"/>
    </source>
</evidence>
<comment type="similarity">
    <text evidence="1 7">Belongs to the glyceraldehyde-3-phosphate dehydrogenase family.</text>
</comment>
<dbReference type="SMART" id="SM00846">
    <property type="entry name" value="Gp_dh_N"/>
    <property type="match status" value="1"/>
</dbReference>
<dbReference type="VEuPathDB" id="PiroplasmaDB:TA15530"/>
<dbReference type="GO" id="GO:0006096">
    <property type="term" value="P:glycolytic process"/>
    <property type="evidence" value="ECO:0007669"/>
    <property type="project" value="TreeGrafter"/>
</dbReference>
<protein>
    <submittedName>
        <fullName evidence="10">Glyceraldehyde 3-phosphate dehydrogenase, putative</fullName>
    </submittedName>
</protein>
<organism evidence="10">
    <name type="scientific">Theileria annulata</name>
    <dbReference type="NCBI Taxonomy" id="5874"/>
    <lineage>
        <taxon>Eukaryota</taxon>
        <taxon>Sar</taxon>
        <taxon>Alveolata</taxon>
        <taxon>Apicomplexa</taxon>
        <taxon>Aconoidasida</taxon>
        <taxon>Piroplasmida</taxon>
        <taxon>Theileriidae</taxon>
        <taxon>Theileria</taxon>
    </lineage>
</organism>
<dbReference type="SUPFAM" id="SSF55347">
    <property type="entry name" value="Glyceraldehyde-3-phosphate dehydrogenase-like, C-terminal domain"/>
    <property type="match status" value="1"/>
</dbReference>
<evidence type="ECO:0000256" key="3">
    <source>
        <dbReference type="ARBA" id="ARBA00023002"/>
    </source>
</evidence>